<evidence type="ECO:0000259" key="1">
    <source>
        <dbReference type="PROSITE" id="PS51384"/>
    </source>
</evidence>
<dbReference type="InterPro" id="IPR006058">
    <property type="entry name" value="2Fe2S_fd_BS"/>
</dbReference>
<dbReference type="PANTHER" id="PTHR47354:SF3">
    <property type="entry name" value="OXIDOREDUCTASE-RELATED"/>
    <property type="match status" value="1"/>
</dbReference>
<dbReference type="Proteomes" id="UP000238327">
    <property type="component" value="Chromosome"/>
</dbReference>
<reference evidence="2 3" key="1">
    <citation type="submission" date="2018-03" db="EMBL/GenBank/DDBJ databases">
        <title>Complete genome sequence and methylome analysis of Pseudomonas mendocina NEB 698.</title>
        <authorList>
            <person name="Morgan R.D."/>
        </authorList>
    </citation>
    <scope>NUCLEOTIDE SEQUENCE [LARGE SCALE GENOMIC DNA]</scope>
    <source>
        <strain evidence="2 3">NEB698</strain>
    </source>
</reference>
<dbReference type="PROSITE" id="PS00197">
    <property type="entry name" value="2FE2S_FER_1"/>
    <property type="match status" value="1"/>
</dbReference>
<dbReference type="OrthoDB" id="9796486at2"/>
<sequence length="362" mass="39822">MALLPLSLARRLDALLQPLRYLCRNGWLREGDVDFFLRLIHPVLRLNRILAHVEARRWVAEDMLALTLRCNGNARGWRAGQHVQLYLELDGVRHGRSYSLTAVRHDGCIELAIKRHPGGRMSNTLLDRLEVGQVLELAAAFGELQWPSDARPVLLVAAGSGITPLLGLLRDALARGFSAPVMLLHQVRYRAQRAYVEELQTLAERHPNLQLRWALSGEGGERLSATGLAQLPGAHLLGCGPQGFVEQLRQWWLAGERDGSLQLESFTPLRAVPVEEGGEVRLGFARSRQQVSGNSALSLLEQAEANGLRPAHGCRQGICASCTCTLLAGTVRDLRSGALFAEPEQPIRLCVSAPHGDVEIDL</sequence>
<dbReference type="SUPFAM" id="SSF52343">
    <property type="entry name" value="Ferredoxin reductase-like, C-terminal NADP-linked domain"/>
    <property type="match status" value="1"/>
</dbReference>
<protein>
    <submittedName>
        <fullName evidence="2">Ferredoxin reductase</fullName>
    </submittedName>
</protein>
<dbReference type="InterPro" id="IPR017938">
    <property type="entry name" value="Riboflavin_synthase-like_b-brl"/>
</dbReference>
<dbReference type="SUPFAM" id="SSF63380">
    <property type="entry name" value="Riboflavin synthase domain-like"/>
    <property type="match status" value="1"/>
</dbReference>
<feature type="domain" description="FAD-binding FR-type" evidence="1">
    <location>
        <begin position="46"/>
        <end position="147"/>
    </location>
</feature>
<dbReference type="GO" id="GO:0016491">
    <property type="term" value="F:oxidoreductase activity"/>
    <property type="evidence" value="ECO:0007669"/>
    <property type="project" value="InterPro"/>
</dbReference>
<dbReference type="GO" id="GO:0051537">
    <property type="term" value="F:2 iron, 2 sulfur cluster binding"/>
    <property type="evidence" value="ECO:0007669"/>
    <property type="project" value="InterPro"/>
</dbReference>
<dbReference type="PANTHER" id="PTHR47354">
    <property type="entry name" value="NADH OXIDOREDUCTASE HCR"/>
    <property type="match status" value="1"/>
</dbReference>
<dbReference type="InterPro" id="IPR036010">
    <property type="entry name" value="2Fe-2S_ferredoxin-like_sf"/>
</dbReference>
<dbReference type="InterPro" id="IPR017927">
    <property type="entry name" value="FAD-bd_FR_type"/>
</dbReference>
<dbReference type="Pfam" id="PF00175">
    <property type="entry name" value="NAD_binding_1"/>
    <property type="match status" value="1"/>
</dbReference>
<name>A0A2R3QL14_ECTME</name>
<organism evidence="2 3">
    <name type="scientific">Ectopseudomonas mendocina</name>
    <name type="common">Pseudomonas mendocina</name>
    <dbReference type="NCBI Taxonomy" id="300"/>
    <lineage>
        <taxon>Bacteria</taxon>
        <taxon>Pseudomonadati</taxon>
        <taxon>Pseudomonadota</taxon>
        <taxon>Gammaproteobacteria</taxon>
        <taxon>Pseudomonadales</taxon>
        <taxon>Pseudomonadaceae</taxon>
        <taxon>Ectopseudomonas</taxon>
    </lineage>
</organism>
<dbReference type="Gene3D" id="2.40.30.10">
    <property type="entry name" value="Translation factors"/>
    <property type="match status" value="1"/>
</dbReference>
<dbReference type="InterPro" id="IPR012675">
    <property type="entry name" value="Beta-grasp_dom_sf"/>
</dbReference>
<gene>
    <name evidence="2" type="ORF">C7A17_06540</name>
</gene>
<dbReference type="InterPro" id="IPR039261">
    <property type="entry name" value="FNR_nucleotide-bd"/>
</dbReference>
<evidence type="ECO:0000313" key="2">
    <source>
        <dbReference type="EMBL" id="AVO52434.1"/>
    </source>
</evidence>
<dbReference type="EMBL" id="CP027657">
    <property type="protein sequence ID" value="AVO52434.1"/>
    <property type="molecule type" value="Genomic_DNA"/>
</dbReference>
<accession>A0A2R3QL14</accession>
<dbReference type="Gene3D" id="3.10.20.30">
    <property type="match status" value="1"/>
</dbReference>
<dbReference type="Pfam" id="PF00111">
    <property type="entry name" value="Fer2"/>
    <property type="match status" value="1"/>
</dbReference>
<dbReference type="PROSITE" id="PS51384">
    <property type="entry name" value="FAD_FR"/>
    <property type="match status" value="1"/>
</dbReference>
<dbReference type="Gene3D" id="3.40.50.80">
    <property type="entry name" value="Nucleotide-binding domain of ferredoxin-NADP reductase (FNR) module"/>
    <property type="match status" value="1"/>
</dbReference>
<dbReference type="InterPro" id="IPR001433">
    <property type="entry name" value="OxRdtase_FAD/NAD-bd"/>
</dbReference>
<dbReference type="RefSeq" id="WP_106737262.1">
    <property type="nucleotide sequence ID" value="NZ_CP027657.1"/>
</dbReference>
<dbReference type="Pfam" id="PF00970">
    <property type="entry name" value="FAD_binding_6"/>
    <property type="match status" value="1"/>
</dbReference>
<dbReference type="InterPro" id="IPR050415">
    <property type="entry name" value="MRET"/>
</dbReference>
<dbReference type="InterPro" id="IPR008333">
    <property type="entry name" value="Cbr1-like_FAD-bd_dom"/>
</dbReference>
<dbReference type="InterPro" id="IPR001041">
    <property type="entry name" value="2Fe-2S_ferredoxin-type"/>
</dbReference>
<dbReference type="CDD" id="cd00207">
    <property type="entry name" value="fer2"/>
    <property type="match status" value="1"/>
</dbReference>
<dbReference type="CDD" id="cd06216">
    <property type="entry name" value="FNR_iron_sulfur_binding_2"/>
    <property type="match status" value="1"/>
</dbReference>
<dbReference type="AlphaFoldDB" id="A0A2R3QL14"/>
<proteinExistence type="predicted"/>
<evidence type="ECO:0000313" key="3">
    <source>
        <dbReference type="Proteomes" id="UP000238327"/>
    </source>
</evidence>
<dbReference type="SUPFAM" id="SSF54292">
    <property type="entry name" value="2Fe-2S ferredoxin-like"/>
    <property type="match status" value="1"/>
</dbReference>